<feature type="compositionally biased region" description="Acidic residues" evidence="1">
    <location>
        <begin position="141"/>
        <end position="151"/>
    </location>
</feature>
<feature type="compositionally biased region" description="Basic and acidic residues" evidence="1">
    <location>
        <begin position="152"/>
        <end position="162"/>
    </location>
</feature>
<organism evidence="2 3">
    <name type="scientific">Cylindrobasidium torrendii FP15055 ss-10</name>
    <dbReference type="NCBI Taxonomy" id="1314674"/>
    <lineage>
        <taxon>Eukaryota</taxon>
        <taxon>Fungi</taxon>
        <taxon>Dikarya</taxon>
        <taxon>Basidiomycota</taxon>
        <taxon>Agaricomycotina</taxon>
        <taxon>Agaricomycetes</taxon>
        <taxon>Agaricomycetidae</taxon>
        <taxon>Agaricales</taxon>
        <taxon>Marasmiineae</taxon>
        <taxon>Physalacriaceae</taxon>
        <taxon>Cylindrobasidium</taxon>
    </lineage>
</organism>
<feature type="region of interest" description="Disordered" evidence="1">
    <location>
        <begin position="141"/>
        <end position="169"/>
    </location>
</feature>
<dbReference type="AlphaFoldDB" id="A0A0D7B3M4"/>
<proteinExistence type="predicted"/>
<name>A0A0D7B3M4_9AGAR</name>
<protein>
    <submittedName>
        <fullName evidence="2">Uncharacterized protein</fullName>
    </submittedName>
</protein>
<sequence>MTARLKSLLSSMSASSPRRALCVHCCNSRCREDETLTESEGSNTVDMDWQMWSATIDTGLKSNIFKYMCMGNTFALEDEYARRLANEHTLKIDVQSAVPICDQVALLCIHHIELGCSPRCRVRSSDLANYQRRDKSCELDVVDDDEDDDAESTGHESTRSIEDDGVQPDLFQVKRPSKKKLRWNAWNNEDIDYWKSNWPQLEDKSSCSCFMNITQRRMRPPWTLQHARFAMARATRARWSPESEVDWM</sequence>
<evidence type="ECO:0000313" key="2">
    <source>
        <dbReference type="EMBL" id="KIY65102.1"/>
    </source>
</evidence>
<evidence type="ECO:0000313" key="3">
    <source>
        <dbReference type="Proteomes" id="UP000054007"/>
    </source>
</evidence>
<keyword evidence="3" id="KW-1185">Reference proteome</keyword>
<gene>
    <name evidence="2" type="ORF">CYLTODRAFT_424628</name>
</gene>
<dbReference type="Proteomes" id="UP000054007">
    <property type="component" value="Unassembled WGS sequence"/>
</dbReference>
<reference evidence="2 3" key="1">
    <citation type="journal article" date="2015" name="Fungal Genet. Biol.">
        <title>Evolution of novel wood decay mechanisms in Agaricales revealed by the genome sequences of Fistulina hepatica and Cylindrobasidium torrendii.</title>
        <authorList>
            <person name="Floudas D."/>
            <person name="Held B.W."/>
            <person name="Riley R."/>
            <person name="Nagy L.G."/>
            <person name="Koehler G."/>
            <person name="Ransdell A.S."/>
            <person name="Younus H."/>
            <person name="Chow J."/>
            <person name="Chiniquy J."/>
            <person name="Lipzen A."/>
            <person name="Tritt A."/>
            <person name="Sun H."/>
            <person name="Haridas S."/>
            <person name="LaButti K."/>
            <person name="Ohm R.A."/>
            <person name="Kues U."/>
            <person name="Blanchette R.A."/>
            <person name="Grigoriev I.V."/>
            <person name="Minto R.E."/>
            <person name="Hibbett D.S."/>
        </authorList>
    </citation>
    <scope>NUCLEOTIDE SEQUENCE [LARGE SCALE GENOMIC DNA]</scope>
    <source>
        <strain evidence="2 3">FP15055 ss-10</strain>
    </source>
</reference>
<dbReference type="EMBL" id="KN880604">
    <property type="protein sequence ID" value="KIY65102.1"/>
    <property type="molecule type" value="Genomic_DNA"/>
</dbReference>
<accession>A0A0D7B3M4</accession>
<evidence type="ECO:0000256" key="1">
    <source>
        <dbReference type="SAM" id="MobiDB-lite"/>
    </source>
</evidence>